<evidence type="ECO:0000259" key="2">
    <source>
        <dbReference type="Pfam" id="PF25873"/>
    </source>
</evidence>
<feature type="domain" description="MalT-like winged helix" evidence="2">
    <location>
        <begin position="178"/>
        <end position="254"/>
    </location>
</feature>
<dbReference type="Pfam" id="PF25873">
    <property type="entry name" value="WHD_MalT"/>
    <property type="match status" value="1"/>
</dbReference>
<feature type="domain" description="SnoaL-like" evidence="1">
    <location>
        <begin position="14"/>
        <end position="132"/>
    </location>
</feature>
<evidence type="ECO:0000259" key="1">
    <source>
        <dbReference type="Pfam" id="PF13474"/>
    </source>
</evidence>
<dbReference type="Gene3D" id="3.10.450.50">
    <property type="match status" value="1"/>
</dbReference>
<sequence length="563" mass="64154">MMTEEALILQLSKRIMTAYFEELDLTPLFSHLSDDVIWAGAGKHMQLTGYEAVTEALRRGHSQRVPCRISNEEYTVRPLSDTTWLCQICSDITTDPSCNMFIHEYQRCVFIFQKTQRNDGWEIIYLNNSIAYNRLNDQELFAAEYGMHNFQQRAEADGENVLTTQDKYQLYSYIKRNAFANLDAAGKNLFLALSLFPSFTGELASYVMDSPRAKDLLDAEVERNPFLYFDYHDGTYSFHPLLASYLHYVFSRKSRRWQQAQQLRAAHWYLQEGDYKQAIVLARRAGDYDTVLTAIEQGGRESLYGFPHDVAADTLQHASAAERAAHLEGCFYCVLYAFRCGKRLLAVKYLSVLADCVETEFADAAQRLYYAAYAEVMKGFCSYPDLSAMTKHVQRARELLPSPHDLILPWTFGSPSPLSLYHSLPGQLEQTAEGLRQFTASYIRLIHADAFPVQTDFIRGEYEYLTGRLDEAEQTLAKYVHANSIVPKCISHLQTAHFYLARLALCRGDAAGLQKEIQRLHSLKLQVYPQCGTAVKHLCEAFLQSMLNSSSASVPLYTSPPPR</sequence>
<dbReference type="InterPro" id="IPR059106">
    <property type="entry name" value="WHD_MalT"/>
</dbReference>
<reference evidence="3 4" key="1">
    <citation type="submission" date="2018-05" db="EMBL/GenBank/DDBJ databases">
        <title>Complete genome sequence of Megasphaera sp. AJH120T, isolated from the ceca of a chicken.</title>
        <authorList>
            <person name="Maki J."/>
            <person name="Looft T."/>
        </authorList>
    </citation>
    <scope>NUCLEOTIDE SEQUENCE [LARGE SCALE GENOMIC DNA]</scope>
    <source>
        <strain evidence="3 4">AJH120</strain>
    </source>
</reference>
<dbReference type="OrthoDB" id="1634654at2"/>
<dbReference type="SUPFAM" id="SSF54427">
    <property type="entry name" value="NTF2-like"/>
    <property type="match status" value="1"/>
</dbReference>
<protein>
    <submittedName>
        <fullName evidence="3">Uncharacterized protein</fullName>
    </submittedName>
</protein>
<keyword evidence="4" id="KW-1185">Reference proteome</keyword>
<organism evidence="3 4">
    <name type="scientific">Megasphaera stantonii</name>
    <dbReference type="NCBI Taxonomy" id="2144175"/>
    <lineage>
        <taxon>Bacteria</taxon>
        <taxon>Bacillati</taxon>
        <taxon>Bacillota</taxon>
        <taxon>Negativicutes</taxon>
        <taxon>Veillonellales</taxon>
        <taxon>Veillonellaceae</taxon>
        <taxon>Megasphaera</taxon>
    </lineage>
</organism>
<proteinExistence type="predicted"/>
<dbReference type="EMBL" id="CP029462">
    <property type="protein sequence ID" value="AXL21492.1"/>
    <property type="molecule type" value="Genomic_DNA"/>
</dbReference>
<dbReference type="Pfam" id="PF13474">
    <property type="entry name" value="SnoaL_3"/>
    <property type="match status" value="1"/>
</dbReference>
<dbReference type="Proteomes" id="UP000254337">
    <property type="component" value="Chromosome"/>
</dbReference>
<dbReference type="AlphaFoldDB" id="A0A346B049"/>
<name>A0A346B049_9FIRM</name>
<dbReference type="KEGG" id="meg:DKB62_07910"/>
<dbReference type="RefSeq" id="WP_115759894.1">
    <property type="nucleotide sequence ID" value="NZ_CP029462.1"/>
</dbReference>
<dbReference type="InterPro" id="IPR032710">
    <property type="entry name" value="NTF2-like_dom_sf"/>
</dbReference>
<evidence type="ECO:0000313" key="4">
    <source>
        <dbReference type="Proteomes" id="UP000254337"/>
    </source>
</evidence>
<accession>A0A346B049</accession>
<evidence type="ECO:0000313" key="3">
    <source>
        <dbReference type="EMBL" id="AXL21492.1"/>
    </source>
</evidence>
<gene>
    <name evidence="3" type="ORF">DKB62_07910</name>
</gene>
<dbReference type="InterPro" id="IPR037401">
    <property type="entry name" value="SnoaL-like"/>
</dbReference>